<keyword evidence="2" id="KW-1185">Reference proteome</keyword>
<dbReference type="Proteomes" id="UP000006512">
    <property type="component" value="Unassembled WGS sequence"/>
</dbReference>
<gene>
    <name evidence="1" type="ORF">ABI_30140</name>
</gene>
<name>F4QN06_9CAUL</name>
<proteinExistence type="predicted"/>
<evidence type="ECO:0000313" key="1">
    <source>
        <dbReference type="EMBL" id="EGF91597.1"/>
    </source>
</evidence>
<dbReference type="STRING" id="715226.ABI_30140"/>
<dbReference type="EMBL" id="GL883078">
    <property type="protein sequence ID" value="EGF91597.1"/>
    <property type="molecule type" value="Genomic_DNA"/>
</dbReference>
<dbReference type="Gene3D" id="3.40.630.40">
    <property type="entry name" value="Zn-dependent exopeptidases"/>
    <property type="match status" value="1"/>
</dbReference>
<dbReference type="AlphaFoldDB" id="F4QN06"/>
<dbReference type="InterPro" id="IPR007709">
    <property type="entry name" value="N-FG_amidohydro"/>
</dbReference>
<organism evidence="1 2">
    <name type="scientific">Asticcacaulis biprosthecium C19</name>
    <dbReference type="NCBI Taxonomy" id="715226"/>
    <lineage>
        <taxon>Bacteria</taxon>
        <taxon>Pseudomonadati</taxon>
        <taxon>Pseudomonadota</taxon>
        <taxon>Alphaproteobacteria</taxon>
        <taxon>Caulobacterales</taxon>
        <taxon>Caulobacteraceae</taxon>
        <taxon>Asticcacaulis</taxon>
    </lineage>
</organism>
<dbReference type="eggNOG" id="COG3931">
    <property type="taxonomic scope" value="Bacteria"/>
</dbReference>
<keyword evidence="1" id="KW-0378">Hydrolase</keyword>
<dbReference type="SUPFAM" id="SSF53187">
    <property type="entry name" value="Zn-dependent exopeptidases"/>
    <property type="match status" value="1"/>
</dbReference>
<evidence type="ECO:0000313" key="2">
    <source>
        <dbReference type="Proteomes" id="UP000006512"/>
    </source>
</evidence>
<sequence length="115" mass="12380">MSAHLDARQGRPTRLVSLHSFTPVFLGVARAWEGGILFGDAAAFGETLVSRLQSAGLRVGANVPYKTDRAEDYAVPVHGDDRGIPAVLVEMRNDLIATRDGVHAWAQVLSTALQE</sequence>
<protein>
    <submittedName>
        <fullName evidence="1">N-formylglutamate amidohydrolase family protein</fullName>
    </submittedName>
</protein>
<dbReference type="Pfam" id="PF05013">
    <property type="entry name" value="FGase"/>
    <property type="match status" value="1"/>
</dbReference>
<dbReference type="GO" id="GO:0016787">
    <property type="term" value="F:hydrolase activity"/>
    <property type="evidence" value="ECO:0007669"/>
    <property type="project" value="UniProtKB-KW"/>
</dbReference>
<accession>F4QN06</accession>
<dbReference type="HOGENOM" id="CLU_2103956_0_0_5"/>
<reference evidence="2" key="1">
    <citation type="submission" date="2011-03" db="EMBL/GenBank/DDBJ databases">
        <title>Draft genome sequence of Brevundimonas diminuta.</title>
        <authorList>
            <person name="Brown P.J.B."/>
            <person name="Buechlein A."/>
            <person name="Hemmerich C."/>
            <person name="Brun Y.V."/>
        </authorList>
    </citation>
    <scope>NUCLEOTIDE SEQUENCE [LARGE SCALE GENOMIC DNA]</scope>
    <source>
        <strain evidence="2">C19</strain>
    </source>
</reference>